<evidence type="ECO:0000313" key="1">
    <source>
        <dbReference type="EMBL" id="CAD7281860.1"/>
    </source>
</evidence>
<protein>
    <submittedName>
        <fullName evidence="1">Uncharacterized protein</fullName>
    </submittedName>
</protein>
<reference evidence="1" key="1">
    <citation type="submission" date="2020-11" db="EMBL/GenBank/DDBJ databases">
        <authorList>
            <person name="Tran Van P."/>
        </authorList>
    </citation>
    <scope>NUCLEOTIDE SEQUENCE</scope>
</reference>
<gene>
    <name evidence="1" type="ORF">NMOB1V02_LOCUS9496</name>
</gene>
<evidence type="ECO:0000313" key="2">
    <source>
        <dbReference type="Proteomes" id="UP000678499"/>
    </source>
</evidence>
<accession>A0A7R9BXM7</accession>
<name>A0A7R9BXM7_9CRUS</name>
<dbReference type="EMBL" id="CAJPEX010003244">
    <property type="protein sequence ID" value="CAG0922012.1"/>
    <property type="molecule type" value="Genomic_DNA"/>
</dbReference>
<dbReference type="EMBL" id="OA885281">
    <property type="protein sequence ID" value="CAD7281860.1"/>
    <property type="molecule type" value="Genomic_DNA"/>
</dbReference>
<proteinExistence type="predicted"/>
<dbReference type="Proteomes" id="UP000678499">
    <property type="component" value="Unassembled WGS sequence"/>
</dbReference>
<dbReference type="AlphaFoldDB" id="A0A7R9BXM7"/>
<keyword evidence="2" id="KW-1185">Reference proteome</keyword>
<organism evidence="1">
    <name type="scientific">Notodromas monacha</name>
    <dbReference type="NCBI Taxonomy" id="399045"/>
    <lineage>
        <taxon>Eukaryota</taxon>
        <taxon>Metazoa</taxon>
        <taxon>Ecdysozoa</taxon>
        <taxon>Arthropoda</taxon>
        <taxon>Crustacea</taxon>
        <taxon>Oligostraca</taxon>
        <taxon>Ostracoda</taxon>
        <taxon>Podocopa</taxon>
        <taxon>Podocopida</taxon>
        <taxon>Cypridocopina</taxon>
        <taxon>Cypridoidea</taxon>
        <taxon>Cyprididae</taxon>
        <taxon>Notodromas</taxon>
    </lineage>
</organism>
<feature type="non-terminal residue" evidence="1">
    <location>
        <position position="1"/>
    </location>
</feature>
<sequence length="199" mass="22709">MSFYYLDLTHRNKKEHKAVNGNPASVFEELRPCSKLRGLILAVPDDLQLEAIGPLSQQLEFIAFPGTKLSRAWSAFRFILAGSKNSVEDLWIEVRNSKEVRKIIRALRPLEGLKNVVLVLNTSVKGSRDLQPEHECFVETLEECFDSAGGGLKQATLLYELEPGHRTVCLTYSLERQKKTNFSSAFITRFYSEWLKYIP</sequence>